<comment type="caution">
    <text evidence="1">The sequence shown here is derived from an EMBL/GenBank/DDBJ whole genome shotgun (WGS) entry which is preliminary data.</text>
</comment>
<name>A0A419SM12_9BACL</name>
<evidence type="ECO:0000313" key="1">
    <source>
        <dbReference type="EMBL" id="RKD25123.1"/>
    </source>
</evidence>
<evidence type="ECO:0000313" key="2">
    <source>
        <dbReference type="Proteomes" id="UP000284219"/>
    </source>
</evidence>
<proteinExistence type="predicted"/>
<organism evidence="1 2">
    <name type="scientific">Ammoniphilus oxalaticus</name>
    <dbReference type="NCBI Taxonomy" id="66863"/>
    <lineage>
        <taxon>Bacteria</taxon>
        <taxon>Bacillati</taxon>
        <taxon>Bacillota</taxon>
        <taxon>Bacilli</taxon>
        <taxon>Bacillales</taxon>
        <taxon>Paenibacillaceae</taxon>
        <taxon>Aneurinibacillus group</taxon>
        <taxon>Ammoniphilus</taxon>
    </lineage>
</organism>
<sequence length="63" mass="7217">MKGKIVLIFLDEELHLIEKFGFRLEGSVFVHAKMGIERDAESFKGFSSLAQLEDYVKTVLRSI</sequence>
<accession>A0A419SM12</accession>
<dbReference type="Proteomes" id="UP000284219">
    <property type="component" value="Unassembled WGS sequence"/>
</dbReference>
<keyword evidence="2" id="KW-1185">Reference proteome</keyword>
<dbReference type="RefSeq" id="WP_120188946.1">
    <property type="nucleotide sequence ID" value="NZ_MCHY01000007.1"/>
</dbReference>
<dbReference type="EMBL" id="MCHY01000007">
    <property type="protein sequence ID" value="RKD25123.1"/>
    <property type="molecule type" value="Genomic_DNA"/>
</dbReference>
<reference evidence="1 2" key="1">
    <citation type="submission" date="2016-08" db="EMBL/GenBank/DDBJ databases">
        <title>Novel Firmicute Genomes.</title>
        <authorList>
            <person name="Poppleton D.I."/>
            <person name="Gribaldo S."/>
        </authorList>
    </citation>
    <scope>NUCLEOTIDE SEQUENCE [LARGE SCALE GENOMIC DNA]</scope>
    <source>
        <strain evidence="1 2">RAOx-1</strain>
    </source>
</reference>
<dbReference type="OrthoDB" id="2468634at2"/>
<gene>
    <name evidence="1" type="ORF">BEP19_04710</name>
</gene>
<dbReference type="AlphaFoldDB" id="A0A419SM12"/>
<protein>
    <submittedName>
        <fullName evidence="1">Uncharacterized protein</fullName>
    </submittedName>
</protein>